<evidence type="ECO:0000313" key="1">
    <source>
        <dbReference type="EMBL" id="OUC44290.1"/>
    </source>
</evidence>
<dbReference type="AlphaFoldDB" id="A0A1Y3EHW7"/>
<comment type="caution">
    <text evidence="1">The sequence shown here is derived from an EMBL/GenBank/DDBJ whole genome shotgun (WGS) entry which is preliminary data.</text>
</comment>
<dbReference type="EMBL" id="LVZM01012785">
    <property type="protein sequence ID" value="OUC44290.1"/>
    <property type="molecule type" value="Genomic_DNA"/>
</dbReference>
<dbReference type="Proteomes" id="UP000243006">
    <property type="component" value="Unassembled WGS sequence"/>
</dbReference>
<evidence type="ECO:0000313" key="2">
    <source>
        <dbReference type="Proteomes" id="UP000243006"/>
    </source>
</evidence>
<protein>
    <submittedName>
        <fullName evidence="1">Uncharacterized protein</fullName>
    </submittedName>
</protein>
<gene>
    <name evidence="1" type="ORF">D917_02216</name>
</gene>
<name>A0A1Y3EHW7_9BILA</name>
<accession>A0A1Y3EHW7</accession>
<reference evidence="1 2" key="1">
    <citation type="submission" date="2015-04" db="EMBL/GenBank/DDBJ databases">
        <title>Draft genome of the roundworm Trichinella nativa.</title>
        <authorList>
            <person name="Mitreva M."/>
        </authorList>
    </citation>
    <scope>NUCLEOTIDE SEQUENCE [LARGE SCALE GENOMIC DNA]</scope>
    <source>
        <strain evidence="1 2">ISS45</strain>
    </source>
</reference>
<proteinExistence type="predicted"/>
<organism evidence="1 2">
    <name type="scientific">Trichinella nativa</name>
    <dbReference type="NCBI Taxonomy" id="6335"/>
    <lineage>
        <taxon>Eukaryota</taxon>
        <taxon>Metazoa</taxon>
        <taxon>Ecdysozoa</taxon>
        <taxon>Nematoda</taxon>
        <taxon>Enoplea</taxon>
        <taxon>Dorylaimia</taxon>
        <taxon>Trichinellida</taxon>
        <taxon>Trichinellidae</taxon>
        <taxon>Trichinella</taxon>
    </lineage>
</organism>
<sequence length="126" mass="13996">MLLTSEHCRLVVLVANFGAHIDCKKTTTRHHKLGLKERNGSGGVVKELAESLCLSVSSTRKQAAVSVFHCRLCVSALALDHESVRPAICLVRLRGIDPLEWRGQLASCIGRCRFDRRRSAFEKIPC</sequence>